<dbReference type="RefSeq" id="XP_500054.2">
    <property type="nucleotide sequence ID" value="XM_500054.3"/>
</dbReference>
<dbReference type="VEuPathDB" id="FungiDB:YALI1_A14162g"/>
<dbReference type="Pfam" id="PF12937">
    <property type="entry name" value="F-box-like"/>
    <property type="match status" value="1"/>
</dbReference>
<proteinExistence type="predicted"/>
<feature type="compositionally biased region" description="Polar residues" evidence="1">
    <location>
        <begin position="329"/>
        <end position="350"/>
    </location>
</feature>
<feature type="region of interest" description="Disordered" evidence="1">
    <location>
        <begin position="327"/>
        <end position="350"/>
    </location>
</feature>
<organism evidence="3 4">
    <name type="scientific">Yarrowia lipolytica</name>
    <name type="common">Candida lipolytica</name>
    <dbReference type="NCBI Taxonomy" id="4952"/>
    <lineage>
        <taxon>Eukaryota</taxon>
        <taxon>Fungi</taxon>
        <taxon>Dikarya</taxon>
        <taxon>Ascomycota</taxon>
        <taxon>Saccharomycotina</taxon>
        <taxon>Dipodascomycetes</taxon>
        <taxon>Dipodascales</taxon>
        <taxon>Dipodascales incertae sedis</taxon>
        <taxon>Yarrowia</taxon>
    </lineage>
</organism>
<name>A0A1D8N4S1_YARLL</name>
<dbReference type="VEuPathDB" id="FungiDB:YALI0_A14322g"/>
<dbReference type="AlphaFoldDB" id="A0A1D8N4S1"/>
<feature type="domain" description="F-box" evidence="2">
    <location>
        <begin position="1"/>
        <end position="41"/>
    </location>
</feature>
<evidence type="ECO:0000256" key="1">
    <source>
        <dbReference type="SAM" id="MobiDB-lite"/>
    </source>
</evidence>
<dbReference type="KEGG" id="yli:2906502"/>
<sequence>MLPPEIVLLIAEELDLESIIALSQTSASWRRLVSDTLFQRAIRRSCPWFEPQFSDRGTWKACAIEQVRRSKPGVDITPKLKTVSSTKFHESPVLDTSFERLDKRKIANLVYTSEYGIRVDLSNTCSQDLIKDRDLHGNEYGYEPEDRYDSKVISFPHMLVIMAVCEPDERPEGDIIIKFKGSKGLQPDMFEKCFEMPNILTFGDHVFLVMPSLFSGWALFYLVDREFEIVAEVDGYNESVSYYDGLIHYFRGGIHHVLQPQLGREAVSDSAGSGSIFDLLFLGKRNDHWDYHYAVVPTHLGTYIVDVSRGLMVRAVEDGSVYRVAAGTSGETQQSDVSQQSETSQQRDVS</sequence>
<evidence type="ECO:0000313" key="3">
    <source>
        <dbReference type="EMBL" id="AOW00629.1"/>
    </source>
</evidence>
<dbReference type="InterPro" id="IPR036047">
    <property type="entry name" value="F-box-like_dom_sf"/>
</dbReference>
<dbReference type="EMBL" id="CP017553">
    <property type="protein sequence ID" value="AOW00629.1"/>
    <property type="molecule type" value="Genomic_DNA"/>
</dbReference>
<evidence type="ECO:0000313" key="4">
    <source>
        <dbReference type="Proteomes" id="UP000182444"/>
    </source>
</evidence>
<reference evidence="3 4" key="1">
    <citation type="journal article" date="2016" name="PLoS ONE">
        <title>Sequence Assembly of Yarrowia lipolytica Strain W29/CLIB89 Shows Transposable Element Diversity.</title>
        <authorList>
            <person name="Magnan C."/>
            <person name="Yu J."/>
            <person name="Chang I."/>
            <person name="Jahn E."/>
            <person name="Kanomata Y."/>
            <person name="Wu J."/>
            <person name="Zeller M."/>
            <person name="Oakes M."/>
            <person name="Baldi P."/>
            <person name="Sandmeyer S."/>
        </authorList>
    </citation>
    <scope>NUCLEOTIDE SEQUENCE [LARGE SCALE GENOMIC DNA]</scope>
    <source>
        <strain evidence="4">CLIB89(W29)</strain>
    </source>
</reference>
<gene>
    <name evidence="3" type="ORF">YALI1_A14162g</name>
</gene>
<dbReference type="SUPFAM" id="SSF81383">
    <property type="entry name" value="F-box domain"/>
    <property type="match status" value="1"/>
</dbReference>
<dbReference type="Proteomes" id="UP000182444">
    <property type="component" value="Chromosome 1A"/>
</dbReference>
<dbReference type="InterPro" id="IPR001810">
    <property type="entry name" value="F-box_dom"/>
</dbReference>
<evidence type="ECO:0000259" key="2">
    <source>
        <dbReference type="PROSITE" id="PS50181"/>
    </source>
</evidence>
<dbReference type="GeneID" id="2906502"/>
<accession>A0A1D8N4S1</accession>
<dbReference type="SMART" id="SM00256">
    <property type="entry name" value="FBOX"/>
    <property type="match status" value="1"/>
</dbReference>
<dbReference type="Gene3D" id="1.20.1280.50">
    <property type="match status" value="1"/>
</dbReference>
<protein>
    <recommendedName>
        <fullName evidence="2">F-box domain-containing protein</fullName>
    </recommendedName>
</protein>
<dbReference type="PROSITE" id="PS50181">
    <property type="entry name" value="FBOX"/>
    <property type="match status" value="1"/>
</dbReference>